<protein>
    <submittedName>
        <fullName evidence="2">Uncharacterized protein</fullName>
    </submittedName>
</protein>
<evidence type="ECO:0000313" key="2">
    <source>
        <dbReference type="EMBL" id="QTA82203.1"/>
    </source>
</evidence>
<gene>
    <name evidence="2" type="ORF">dnl_45760</name>
</gene>
<evidence type="ECO:0000256" key="1">
    <source>
        <dbReference type="SAM" id="Phobius"/>
    </source>
</evidence>
<evidence type="ECO:0000313" key="3">
    <source>
        <dbReference type="Proteomes" id="UP000663720"/>
    </source>
</evidence>
<dbReference type="EMBL" id="CP061799">
    <property type="protein sequence ID" value="QTA82203.1"/>
    <property type="molecule type" value="Genomic_DNA"/>
</dbReference>
<keyword evidence="1" id="KW-0472">Membrane</keyword>
<sequence>MLLHSNLTFSSSSIILLSLPVFVFLYYDIFDGTLLKDAAVKTIYG</sequence>
<accession>A0A975BBF2</accession>
<dbReference type="KEGG" id="dli:dnl_45760"/>
<keyword evidence="3" id="KW-1185">Reference proteome</keyword>
<keyword evidence="1" id="KW-0812">Transmembrane</keyword>
<reference evidence="2" key="1">
    <citation type="journal article" date="2021" name="Microb. Physiol.">
        <title>Proteogenomic Insights into the Physiology of Marine, Sulfate-Reducing, Filamentous Desulfonema limicola and Desulfonema magnum.</title>
        <authorList>
            <person name="Schnaars V."/>
            <person name="Wohlbrand L."/>
            <person name="Scheve S."/>
            <person name="Hinrichs C."/>
            <person name="Reinhardt R."/>
            <person name="Rabus R."/>
        </authorList>
    </citation>
    <scope>NUCLEOTIDE SEQUENCE</scope>
    <source>
        <strain evidence="2">5ac10</strain>
    </source>
</reference>
<organism evidence="2 3">
    <name type="scientific">Desulfonema limicola</name>
    <dbReference type="NCBI Taxonomy" id="45656"/>
    <lineage>
        <taxon>Bacteria</taxon>
        <taxon>Pseudomonadati</taxon>
        <taxon>Thermodesulfobacteriota</taxon>
        <taxon>Desulfobacteria</taxon>
        <taxon>Desulfobacterales</taxon>
        <taxon>Desulfococcaceae</taxon>
        <taxon>Desulfonema</taxon>
    </lineage>
</organism>
<dbReference type="Proteomes" id="UP000663720">
    <property type="component" value="Chromosome"/>
</dbReference>
<dbReference type="AlphaFoldDB" id="A0A975BBF2"/>
<name>A0A975BBF2_9BACT</name>
<proteinExistence type="predicted"/>
<feature type="transmembrane region" description="Helical" evidence="1">
    <location>
        <begin position="7"/>
        <end position="27"/>
    </location>
</feature>
<keyword evidence="1" id="KW-1133">Transmembrane helix</keyword>